<keyword evidence="1" id="KW-1133">Transmembrane helix</keyword>
<proteinExistence type="predicted"/>
<evidence type="ECO:0000313" key="3">
    <source>
        <dbReference type="Proteomes" id="UP000058857"/>
    </source>
</evidence>
<feature type="transmembrane region" description="Helical" evidence="1">
    <location>
        <begin position="37"/>
        <end position="59"/>
    </location>
</feature>
<dbReference type="PATRIC" id="fig|280505.15.peg.2651"/>
<gene>
    <name evidence="2" type="ORF">LBBP_02714</name>
</gene>
<keyword evidence="1" id="KW-0472">Membrane</keyword>
<sequence>MRIPDTENPNSEDFQKVLKRAIEFTIQGTFFKPNLNWFFVLGGINLGIFLILKIIYLCLKCGCRSF</sequence>
<organism evidence="2">
    <name type="scientific">Leptospira borgpetersenii serovar Ballum</name>
    <dbReference type="NCBI Taxonomy" id="280505"/>
    <lineage>
        <taxon>Bacteria</taxon>
        <taxon>Pseudomonadati</taxon>
        <taxon>Spirochaetota</taxon>
        <taxon>Spirochaetia</taxon>
        <taxon>Leptospirales</taxon>
        <taxon>Leptospiraceae</taxon>
        <taxon>Leptospira</taxon>
    </lineage>
</organism>
<accession>A0A0E3BML4</accession>
<protein>
    <submittedName>
        <fullName evidence="2">Uncharacterized protein</fullName>
    </submittedName>
</protein>
<reference evidence="2 3" key="1">
    <citation type="journal article" date="2015" name="PLoS Negl. Trop. Dis.">
        <title>Distribution of Plasmids in Distinct Leptospira Pathogenic Species.</title>
        <authorList>
            <person name="Wang Y."/>
            <person name="Zhuang X."/>
            <person name="Zhong Y."/>
            <person name="Zhang C."/>
            <person name="Zhang Y."/>
            <person name="Zeng L."/>
            <person name="Zhu Y."/>
            <person name="He P."/>
            <person name="Dong K."/>
            <person name="Pal U."/>
            <person name="Guo X."/>
            <person name="Qin J."/>
        </authorList>
    </citation>
    <scope>NUCLEOTIDE SEQUENCE [LARGE SCALE GENOMIC DNA]</scope>
    <source>
        <strain evidence="2 3">56604</strain>
    </source>
</reference>
<dbReference type="AlphaFoldDB" id="A0A0E3BML4"/>
<evidence type="ECO:0000256" key="1">
    <source>
        <dbReference type="SAM" id="Phobius"/>
    </source>
</evidence>
<dbReference type="EMBL" id="CP012029">
    <property type="protein sequence ID" value="ALO26937.1"/>
    <property type="molecule type" value="Genomic_DNA"/>
</dbReference>
<name>A0A0E3BML4_LEPBO</name>
<dbReference type="GeneID" id="89223865"/>
<dbReference type="RefSeq" id="WP_002726216.1">
    <property type="nucleotide sequence ID" value="NZ_CP012029.1"/>
</dbReference>
<keyword evidence="1" id="KW-0812">Transmembrane</keyword>
<dbReference type="Proteomes" id="UP000058857">
    <property type="component" value="Chromosome 1"/>
</dbReference>
<evidence type="ECO:0000313" key="2">
    <source>
        <dbReference type="EMBL" id="ALO26937.1"/>
    </source>
</evidence>